<dbReference type="SUPFAM" id="SSF53474">
    <property type="entry name" value="alpha/beta-Hydrolases"/>
    <property type="match status" value="1"/>
</dbReference>
<dbReference type="EMBL" id="WUMU01000004">
    <property type="protein sequence ID" value="MXN17525.1"/>
    <property type="molecule type" value="Genomic_DNA"/>
</dbReference>
<organism evidence="2 3">
    <name type="scientific">Pseudooceanicola albus</name>
    <dbReference type="NCBI Taxonomy" id="2692189"/>
    <lineage>
        <taxon>Bacteria</taxon>
        <taxon>Pseudomonadati</taxon>
        <taxon>Pseudomonadota</taxon>
        <taxon>Alphaproteobacteria</taxon>
        <taxon>Rhodobacterales</taxon>
        <taxon>Paracoccaceae</taxon>
        <taxon>Pseudooceanicola</taxon>
    </lineage>
</organism>
<dbReference type="PRINTS" id="PR00111">
    <property type="entry name" value="ABHYDROLASE"/>
</dbReference>
<evidence type="ECO:0000313" key="2">
    <source>
        <dbReference type="EMBL" id="MXN17525.1"/>
    </source>
</evidence>
<dbReference type="GO" id="GO:0016020">
    <property type="term" value="C:membrane"/>
    <property type="evidence" value="ECO:0007669"/>
    <property type="project" value="TreeGrafter"/>
</dbReference>
<dbReference type="RefSeq" id="WP_160892918.1">
    <property type="nucleotide sequence ID" value="NZ_WUMU01000004.1"/>
</dbReference>
<dbReference type="PANTHER" id="PTHR43798:SF33">
    <property type="entry name" value="HYDROLASE, PUTATIVE (AFU_ORTHOLOGUE AFUA_2G14860)-RELATED"/>
    <property type="match status" value="1"/>
</dbReference>
<dbReference type="GO" id="GO:0016787">
    <property type="term" value="F:hydrolase activity"/>
    <property type="evidence" value="ECO:0007669"/>
    <property type="project" value="UniProtKB-KW"/>
</dbReference>
<dbReference type="Proteomes" id="UP000477911">
    <property type="component" value="Unassembled WGS sequence"/>
</dbReference>
<name>A0A6L7G0C1_9RHOB</name>
<feature type="domain" description="AB hydrolase-1" evidence="1">
    <location>
        <begin position="25"/>
        <end position="254"/>
    </location>
</feature>
<gene>
    <name evidence="2" type="ORF">GR170_06750</name>
</gene>
<dbReference type="Pfam" id="PF12697">
    <property type="entry name" value="Abhydrolase_6"/>
    <property type="match status" value="1"/>
</dbReference>
<dbReference type="InterPro" id="IPR050266">
    <property type="entry name" value="AB_hydrolase_sf"/>
</dbReference>
<evidence type="ECO:0000259" key="1">
    <source>
        <dbReference type="Pfam" id="PF12697"/>
    </source>
</evidence>
<keyword evidence="3" id="KW-1185">Reference proteome</keyword>
<sequence>MTSTTLRLSDGRAAAILEEGQGDVLLLIHGVGLQKAAWAAQIAALSPRMRVVAVDMPGHGGSDPLPEGSLLPDFVAWAARVIEALDCGPVSLAGHSMGALIAAGTAIERPDLVTRLAVLNGVFRRSEAARAAVIARADEMAQGEKDIDGPIARWFDASPADQAHAALARGWLTQVDPAAYATVYGAFARGDATYADRWAQLSCPVLVLTADGDPNSTPAMARAMAEAAPRAELKIIEGHRHMVPMTAPDEVSAAILCWHGLDLVTR</sequence>
<dbReference type="Gene3D" id="3.40.50.1820">
    <property type="entry name" value="alpha/beta hydrolase"/>
    <property type="match status" value="1"/>
</dbReference>
<accession>A0A6L7G0C1</accession>
<dbReference type="InterPro" id="IPR000073">
    <property type="entry name" value="AB_hydrolase_1"/>
</dbReference>
<evidence type="ECO:0000313" key="3">
    <source>
        <dbReference type="Proteomes" id="UP000477911"/>
    </source>
</evidence>
<reference evidence="2 3" key="1">
    <citation type="submission" date="2019-12" db="EMBL/GenBank/DDBJ databases">
        <authorList>
            <person name="Li M."/>
        </authorList>
    </citation>
    <scope>NUCLEOTIDE SEQUENCE [LARGE SCALE GENOMIC DNA]</scope>
    <source>
        <strain evidence="2 3">GBMRC 2024</strain>
    </source>
</reference>
<proteinExistence type="predicted"/>
<dbReference type="InterPro" id="IPR029058">
    <property type="entry name" value="AB_hydrolase_fold"/>
</dbReference>
<comment type="caution">
    <text evidence="2">The sequence shown here is derived from an EMBL/GenBank/DDBJ whole genome shotgun (WGS) entry which is preliminary data.</text>
</comment>
<dbReference type="AlphaFoldDB" id="A0A6L7G0C1"/>
<keyword evidence="2" id="KW-0378">Hydrolase</keyword>
<dbReference type="PANTHER" id="PTHR43798">
    <property type="entry name" value="MONOACYLGLYCEROL LIPASE"/>
    <property type="match status" value="1"/>
</dbReference>
<protein>
    <submittedName>
        <fullName evidence="2">Alpha/beta fold hydrolase</fullName>
    </submittedName>
</protein>